<dbReference type="GO" id="GO:0005634">
    <property type="term" value="C:nucleus"/>
    <property type="evidence" value="ECO:0007669"/>
    <property type="project" value="TreeGrafter"/>
</dbReference>
<dbReference type="GO" id="GO:0051726">
    <property type="term" value="P:regulation of cell cycle"/>
    <property type="evidence" value="ECO:0007669"/>
    <property type="project" value="TreeGrafter"/>
</dbReference>
<dbReference type="Pfam" id="PF00653">
    <property type="entry name" value="BIR"/>
    <property type="match status" value="1"/>
</dbReference>
<dbReference type="SUPFAM" id="SSF57924">
    <property type="entry name" value="Inhibitor of apoptosis (IAP) repeat"/>
    <property type="match status" value="1"/>
</dbReference>
<dbReference type="PANTHER" id="PTHR10044">
    <property type="entry name" value="INHIBITOR OF APOPTOSIS"/>
    <property type="match status" value="1"/>
</dbReference>
<evidence type="ECO:0000313" key="2">
    <source>
        <dbReference type="EMBL" id="KAK2177739.1"/>
    </source>
</evidence>
<dbReference type="PANTHER" id="PTHR10044:SF139">
    <property type="entry name" value="DEATH-ASSOCIATED INHIBITOR OF APOPTOSIS 2"/>
    <property type="match status" value="1"/>
</dbReference>
<name>A0AAD9KU75_RIDPI</name>
<accession>A0AAD9KU75</accession>
<dbReference type="SMART" id="SM00238">
    <property type="entry name" value="BIR"/>
    <property type="match status" value="1"/>
</dbReference>
<feature type="region of interest" description="Disordered" evidence="1">
    <location>
        <begin position="88"/>
        <end position="110"/>
    </location>
</feature>
<dbReference type="EMBL" id="JAODUO010000582">
    <property type="protein sequence ID" value="KAK2177739.1"/>
    <property type="molecule type" value="Genomic_DNA"/>
</dbReference>
<comment type="caution">
    <text evidence="2">The sequence shown here is derived from an EMBL/GenBank/DDBJ whole genome shotgun (WGS) entry which is preliminary data.</text>
</comment>
<gene>
    <name evidence="2" type="ORF">NP493_582g02028</name>
</gene>
<dbReference type="GO" id="GO:0043027">
    <property type="term" value="F:cysteine-type endopeptidase inhibitor activity involved in apoptotic process"/>
    <property type="evidence" value="ECO:0007669"/>
    <property type="project" value="TreeGrafter"/>
</dbReference>
<evidence type="ECO:0000313" key="3">
    <source>
        <dbReference type="Proteomes" id="UP001209878"/>
    </source>
</evidence>
<feature type="compositionally biased region" description="Polar residues" evidence="1">
    <location>
        <begin position="100"/>
        <end position="110"/>
    </location>
</feature>
<proteinExistence type="predicted"/>
<feature type="compositionally biased region" description="Low complexity" evidence="1">
    <location>
        <begin position="88"/>
        <end position="99"/>
    </location>
</feature>
<dbReference type="GO" id="GO:0005737">
    <property type="term" value="C:cytoplasm"/>
    <property type="evidence" value="ECO:0007669"/>
    <property type="project" value="TreeGrafter"/>
</dbReference>
<evidence type="ECO:0000256" key="1">
    <source>
        <dbReference type="SAM" id="MobiDB-lite"/>
    </source>
</evidence>
<dbReference type="InterPro" id="IPR050784">
    <property type="entry name" value="IAP"/>
</dbReference>
<keyword evidence="3" id="KW-1185">Reference proteome</keyword>
<dbReference type="CDD" id="cd00022">
    <property type="entry name" value="BIR"/>
    <property type="match status" value="1"/>
</dbReference>
<protein>
    <submittedName>
        <fullName evidence="2">Uncharacterized protein</fullName>
    </submittedName>
</protein>
<organism evidence="2 3">
    <name type="scientific">Ridgeia piscesae</name>
    <name type="common">Tubeworm</name>
    <dbReference type="NCBI Taxonomy" id="27915"/>
    <lineage>
        <taxon>Eukaryota</taxon>
        <taxon>Metazoa</taxon>
        <taxon>Spiralia</taxon>
        <taxon>Lophotrochozoa</taxon>
        <taxon>Annelida</taxon>
        <taxon>Polychaeta</taxon>
        <taxon>Sedentaria</taxon>
        <taxon>Canalipalpata</taxon>
        <taxon>Sabellida</taxon>
        <taxon>Siboglinidae</taxon>
        <taxon>Ridgeia</taxon>
    </lineage>
</organism>
<dbReference type="InterPro" id="IPR001370">
    <property type="entry name" value="BIR_rpt"/>
</dbReference>
<dbReference type="Proteomes" id="UP001209878">
    <property type="component" value="Unassembled WGS sequence"/>
</dbReference>
<dbReference type="PROSITE" id="PS01282">
    <property type="entry name" value="BIR_REPEAT_1"/>
    <property type="match status" value="1"/>
</dbReference>
<dbReference type="Gene3D" id="1.10.1170.10">
    <property type="entry name" value="Inhibitor Of Apoptosis Protein (2mihbC-IAP-1), Chain A"/>
    <property type="match status" value="1"/>
</dbReference>
<dbReference type="AlphaFoldDB" id="A0AAD9KU75"/>
<reference evidence="2" key="1">
    <citation type="journal article" date="2023" name="Mol. Biol. Evol.">
        <title>Third-Generation Sequencing Reveals the Adaptive Role of the Epigenome in Three Deep-Sea Polychaetes.</title>
        <authorList>
            <person name="Perez M."/>
            <person name="Aroh O."/>
            <person name="Sun Y."/>
            <person name="Lan Y."/>
            <person name="Juniper S.K."/>
            <person name="Young C.R."/>
            <person name="Angers B."/>
            <person name="Qian P.Y."/>
        </authorList>
    </citation>
    <scope>NUCLEOTIDE SEQUENCE</scope>
    <source>
        <strain evidence="2">R07B-5</strain>
    </source>
</reference>
<dbReference type="GO" id="GO:0043066">
    <property type="term" value="P:negative regulation of apoptotic process"/>
    <property type="evidence" value="ECO:0007669"/>
    <property type="project" value="TreeGrafter"/>
</dbReference>
<dbReference type="PROSITE" id="PS50143">
    <property type="entry name" value="BIR_REPEAT_2"/>
    <property type="match status" value="1"/>
</dbReference>
<sequence>MKSERCRLSSYSTWPRDTNIVPEALAQAGLFYLCRADRVKCAFCGGILRNWGPSEEPMREHRKYFPTCPFLQHPMAAGNLMAEDESPDSVSMVSFSPSSLLYTSDGQSRY</sequence>